<dbReference type="SMART" id="SM00422">
    <property type="entry name" value="HTH_MERR"/>
    <property type="match status" value="1"/>
</dbReference>
<name>R1GRK7_9GAMM</name>
<dbReference type="PATRIC" id="fig|1268236.3.peg.2943"/>
<dbReference type="Gene3D" id="1.10.1660.10">
    <property type="match status" value="1"/>
</dbReference>
<dbReference type="SUPFAM" id="SSF46955">
    <property type="entry name" value="Putative DNA-binding domain"/>
    <property type="match status" value="1"/>
</dbReference>
<accession>R1GRK7</accession>
<organism evidence="3 4">
    <name type="scientific">Aeromonas molluscorum 848</name>
    <dbReference type="NCBI Taxonomy" id="1268236"/>
    <lineage>
        <taxon>Bacteria</taxon>
        <taxon>Pseudomonadati</taxon>
        <taxon>Pseudomonadota</taxon>
        <taxon>Gammaproteobacteria</taxon>
        <taxon>Aeromonadales</taxon>
        <taxon>Aeromonadaceae</taxon>
        <taxon>Aeromonas</taxon>
    </lineage>
</organism>
<dbReference type="RefSeq" id="WP_005905406.1">
    <property type="nucleotide sequence ID" value="NZ_AQGQ01000117.1"/>
</dbReference>
<dbReference type="PROSITE" id="PS00552">
    <property type="entry name" value="HTH_MERR_1"/>
    <property type="match status" value="1"/>
</dbReference>
<keyword evidence="4" id="KW-1185">Reference proteome</keyword>
<evidence type="ECO:0000259" key="2">
    <source>
        <dbReference type="PROSITE" id="PS50937"/>
    </source>
</evidence>
<dbReference type="Proteomes" id="UP000013526">
    <property type="component" value="Unassembled WGS sequence"/>
</dbReference>
<proteinExistence type="predicted"/>
<evidence type="ECO:0000313" key="4">
    <source>
        <dbReference type="Proteomes" id="UP000013526"/>
    </source>
</evidence>
<dbReference type="PROSITE" id="PS50937">
    <property type="entry name" value="HTH_MERR_2"/>
    <property type="match status" value="1"/>
</dbReference>
<dbReference type="Pfam" id="PF13411">
    <property type="entry name" value="MerR_1"/>
    <property type="match status" value="1"/>
</dbReference>
<dbReference type="CDD" id="cd01109">
    <property type="entry name" value="HTH_YyaN"/>
    <property type="match status" value="1"/>
</dbReference>
<evidence type="ECO:0000256" key="1">
    <source>
        <dbReference type="ARBA" id="ARBA00023125"/>
    </source>
</evidence>
<dbReference type="EMBL" id="AQGQ01000117">
    <property type="protein sequence ID" value="EOD54315.1"/>
    <property type="molecule type" value="Genomic_DNA"/>
</dbReference>
<feature type="domain" description="HTH merR-type" evidence="2">
    <location>
        <begin position="1"/>
        <end position="68"/>
    </location>
</feature>
<dbReference type="AlphaFoldDB" id="R1GRK7"/>
<dbReference type="OrthoDB" id="9808480at2"/>
<gene>
    <name evidence="3" type="ORF">G113_14981</name>
</gene>
<dbReference type="InterPro" id="IPR047057">
    <property type="entry name" value="MerR_fam"/>
</dbReference>
<reference evidence="3 4" key="1">
    <citation type="journal article" date="2013" name="Genome Announc.">
        <title>Draft Genome Sequence of Aeromonas molluscorum Strain 848TT, Isolated from Bivalve Molluscs.</title>
        <authorList>
            <person name="Spataro N."/>
            <person name="Farfan M."/>
            <person name="Albarral V."/>
            <person name="Sanglas A."/>
            <person name="Loren J.G."/>
            <person name="Fuste M.C."/>
            <person name="Bosch E."/>
        </authorList>
    </citation>
    <scope>NUCLEOTIDE SEQUENCE [LARGE SCALE GENOMIC DNA]</scope>
    <source>
        <strain evidence="3 4">848</strain>
    </source>
</reference>
<dbReference type="InterPro" id="IPR000551">
    <property type="entry name" value="MerR-type_HTH_dom"/>
</dbReference>
<dbReference type="PANTHER" id="PTHR30204">
    <property type="entry name" value="REDOX-CYCLING DRUG-SENSING TRANSCRIPTIONAL ACTIVATOR SOXR"/>
    <property type="match status" value="1"/>
</dbReference>
<protein>
    <submittedName>
        <fullName evidence="3">MerR family transcriptional regulator</fullName>
    </submittedName>
</protein>
<evidence type="ECO:0000313" key="3">
    <source>
        <dbReference type="EMBL" id="EOD54315.1"/>
    </source>
</evidence>
<dbReference type="InterPro" id="IPR009061">
    <property type="entry name" value="DNA-bd_dom_put_sf"/>
</dbReference>
<comment type="caution">
    <text evidence="3">The sequence shown here is derived from an EMBL/GenBank/DDBJ whole genome shotgun (WGS) entry which is preliminary data.</text>
</comment>
<sequence length="114" mass="13151">MNIGAFSALTGLTPHTLRYYEQLGLLKVARAANGHRYYSVREQEWMTFIARLKATGMPLKQILHYAQLRVQGEETHQARQALLEAHAQRLRERLNEQQCHLAALEAKIAHYQRG</sequence>
<dbReference type="PANTHER" id="PTHR30204:SF98">
    <property type="entry name" value="HTH-TYPE TRANSCRIPTIONAL REGULATOR ADHR"/>
    <property type="match status" value="1"/>
</dbReference>
<dbReference type="GO" id="GO:0003700">
    <property type="term" value="F:DNA-binding transcription factor activity"/>
    <property type="evidence" value="ECO:0007669"/>
    <property type="project" value="InterPro"/>
</dbReference>
<dbReference type="GO" id="GO:0003677">
    <property type="term" value="F:DNA binding"/>
    <property type="evidence" value="ECO:0007669"/>
    <property type="project" value="UniProtKB-KW"/>
</dbReference>
<keyword evidence="1" id="KW-0238">DNA-binding</keyword>